<evidence type="ECO:0000259" key="3">
    <source>
        <dbReference type="PROSITE" id="PS50303"/>
    </source>
</evidence>
<dbReference type="InterPro" id="IPR011989">
    <property type="entry name" value="ARM-like"/>
</dbReference>
<organism evidence="4 5">
    <name type="scientific">Olpidium bornovanus</name>
    <dbReference type="NCBI Taxonomy" id="278681"/>
    <lineage>
        <taxon>Eukaryota</taxon>
        <taxon>Fungi</taxon>
        <taxon>Fungi incertae sedis</taxon>
        <taxon>Olpidiomycota</taxon>
        <taxon>Olpidiomycotina</taxon>
        <taxon>Olpidiomycetes</taxon>
        <taxon>Olpidiales</taxon>
        <taxon>Olpidiaceae</taxon>
        <taxon>Olpidium</taxon>
    </lineage>
</organism>
<feature type="repeat" description="Pumilio" evidence="2">
    <location>
        <begin position="230"/>
        <end position="269"/>
    </location>
</feature>
<dbReference type="InterPro" id="IPR033712">
    <property type="entry name" value="Pumilio_RNA-bd"/>
</dbReference>
<dbReference type="PANTHER" id="PTHR12537">
    <property type="entry name" value="RNA BINDING PROTEIN PUMILIO-RELATED"/>
    <property type="match status" value="1"/>
</dbReference>
<proteinExistence type="predicted"/>
<dbReference type="EMBL" id="JAEFCI010006440">
    <property type="protein sequence ID" value="KAG5459684.1"/>
    <property type="molecule type" value="Genomic_DNA"/>
</dbReference>
<dbReference type="Proteomes" id="UP000673691">
    <property type="component" value="Unassembled WGS sequence"/>
</dbReference>
<feature type="repeat" description="Pumilio" evidence="2">
    <location>
        <begin position="191"/>
        <end position="226"/>
    </location>
</feature>
<dbReference type="GO" id="GO:0000288">
    <property type="term" value="P:nuclear-transcribed mRNA catabolic process, deadenylation-dependent decay"/>
    <property type="evidence" value="ECO:0007669"/>
    <property type="project" value="TreeGrafter"/>
</dbReference>
<dbReference type="PANTHER" id="PTHR12537:SF12">
    <property type="entry name" value="MATERNAL PROTEIN PUMILIO"/>
    <property type="match status" value="1"/>
</dbReference>
<feature type="repeat" description="Pumilio" evidence="2">
    <location>
        <begin position="65"/>
        <end position="100"/>
    </location>
</feature>
<name>A0A8H8DIA9_9FUNG</name>
<dbReference type="GO" id="GO:0005737">
    <property type="term" value="C:cytoplasm"/>
    <property type="evidence" value="ECO:0007669"/>
    <property type="project" value="TreeGrafter"/>
</dbReference>
<dbReference type="SMART" id="SM00025">
    <property type="entry name" value="Pumilio"/>
    <property type="match status" value="6"/>
</dbReference>
<dbReference type="Gene3D" id="1.25.10.10">
    <property type="entry name" value="Leucine-rich Repeat Variant"/>
    <property type="match status" value="1"/>
</dbReference>
<feature type="domain" description="PUM-HD" evidence="3">
    <location>
        <begin position="1"/>
        <end position="295"/>
    </location>
</feature>
<dbReference type="SUPFAM" id="SSF48371">
    <property type="entry name" value="ARM repeat"/>
    <property type="match status" value="1"/>
</dbReference>
<gene>
    <name evidence="4" type="ORF">BJ554DRAFT_8365</name>
</gene>
<keyword evidence="5" id="KW-1185">Reference proteome</keyword>
<feature type="repeat" description="Pumilio" evidence="2">
    <location>
        <begin position="29"/>
        <end position="64"/>
    </location>
</feature>
<protein>
    <submittedName>
        <fullName evidence="4">Pumilio1 in complex with Cyclinb reverse Rna</fullName>
    </submittedName>
</protein>
<dbReference type="InterPro" id="IPR001313">
    <property type="entry name" value="Pumilio_RNA-bd_rpt"/>
</dbReference>
<accession>A0A8H8DIA9</accession>
<comment type="caution">
    <text evidence="4">The sequence shown here is derived from an EMBL/GenBank/DDBJ whole genome shotgun (WGS) entry which is preliminary data.</text>
</comment>
<dbReference type="AlphaFoldDB" id="A0A8H8DIA9"/>
<dbReference type="PROSITE" id="PS50303">
    <property type="entry name" value="PUM_HD"/>
    <property type="match status" value="1"/>
</dbReference>
<reference evidence="4 5" key="1">
    <citation type="journal article" name="Sci. Rep.">
        <title>Genome-scale phylogenetic analyses confirm Olpidium as the closest living zoosporic fungus to the non-flagellated, terrestrial fungi.</title>
        <authorList>
            <person name="Chang Y."/>
            <person name="Rochon D."/>
            <person name="Sekimoto S."/>
            <person name="Wang Y."/>
            <person name="Chovatia M."/>
            <person name="Sandor L."/>
            <person name="Salamov A."/>
            <person name="Grigoriev I.V."/>
            <person name="Stajich J.E."/>
            <person name="Spatafora J.W."/>
        </authorList>
    </citation>
    <scope>NUCLEOTIDE SEQUENCE [LARGE SCALE GENOMIC DNA]</scope>
    <source>
        <strain evidence="4">S191</strain>
    </source>
</reference>
<dbReference type="PROSITE" id="PS50302">
    <property type="entry name" value="PUM"/>
    <property type="match status" value="6"/>
</dbReference>
<dbReference type="GO" id="GO:0003730">
    <property type="term" value="F:mRNA 3'-UTR binding"/>
    <property type="evidence" value="ECO:0007669"/>
    <property type="project" value="TreeGrafter"/>
</dbReference>
<dbReference type="OrthoDB" id="668540at2759"/>
<dbReference type="CDD" id="cd07920">
    <property type="entry name" value="Pumilio"/>
    <property type="match status" value="1"/>
</dbReference>
<evidence type="ECO:0000256" key="2">
    <source>
        <dbReference type="PROSITE-ProRule" id="PRU00317"/>
    </source>
</evidence>
<feature type="repeat" description="Pumilio" evidence="2">
    <location>
        <begin position="101"/>
        <end position="138"/>
    </location>
</feature>
<dbReference type="Pfam" id="PF00806">
    <property type="entry name" value="PUF"/>
    <property type="match status" value="6"/>
</dbReference>
<keyword evidence="1" id="KW-0677">Repeat</keyword>
<evidence type="ECO:0000256" key="1">
    <source>
        <dbReference type="ARBA" id="ARBA00022737"/>
    </source>
</evidence>
<evidence type="ECO:0000313" key="4">
    <source>
        <dbReference type="EMBL" id="KAG5459684.1"/>
    </source>
</evidence>
<evidence type="ECO:0000313" key="5">
    <source>
        <dbReference type="Proteomes" id="UP000673691"/>
    </source>
</evidence>
<dbReference type="InterPro" id="IPR016024">
    <property type="entry name" value="ARM-type_fold"/>
</dbReference>
<dbReference type="InterPro" id="IPR033133">
    <property type="entry name" value="PUM-HD"/>
</dbReference>
<feature type="repeat" description="Pumilio" evidence="2">
    <location>
        <begin position="155"/>
        <end position="190"/>
    </location>
</feature>
<sequence>MPDATFAYLLCVFSCSIGSQVQKAVLAKQMEGHVLALSLQMYGCRVVQKALEHVLTDQQVALLRELEYNVLKCVKDQNGNHVIQKAIERVPADHIRFVTSAFTGQVFNLATHPYGCRVIQRMFEHCTEEQAINSRWYARPLTTLPVPQQAPLLEELHRYAQNLVQDQYGNYVVQHVLERGKIADRAAVVAKMKGQVFTLSKHKFASNVVEKCVARASPEDRRALIDEVITLRPDGTCPLIAMMKDQYANYVVQKMLDVVEGEQRERLVARIRPHLSSLKKYTYGKHLTSSMLCKISIS</sequence>